<proteinExistence type="predicted"/>
<dbReference type="SUPFAM" id="SSF53597">
    <property type="entry name" value="Dihydrofolate reductase-like"/>
    <property type="match status" value="1"/>
</dbReference>
<sequence length="210" mass="22149">MRIVITEFISLDGVVQAPGGPQEDTDGGFAHGGWSHAYFDPEVLGGAFDASLGRAEALLYGRRTWQTMAQAWPQQAGDPFADRINGLPKYVVSGTLGEADLTWNNSRLIPAGEAVARIRELRAAEGGDLAMMGSTTLARTLLSEDLVDELQLLVMPVVLGGGKSIFPADGAKRPFELVSSTAAKSGAQVCVYRRATEEPAEASSGTPAEA</sequence>
<evidence type="ECO:0000313" key="2">
    <source>
        <dbReference type="EMBL" id="MFC5855724.1"/>
    </source>
</evidence>
<dbReference type="InterPro" id="IPR002734">
    <property type="entry name" value="RibDG_C"/>
</dbReference>
<name>A0ABW1E539_9ACTN</name>
<dbReference type="EMBL" id="JBHSOA010000074">
    <property type="protein sequence ID" value="MFC5855724.1"/>
    <property type="molecule type" value="Genomic_DNA"/>
</dbReference>
<protein>
    <submittedName>
        <fullName evidence="2">Dihydrofolate reductase family protein</fullName>
    </submittedName>
</protein>
<dbReference type="Proteomes" id="UP001596180">
    <property type="component" value="Unassembled WGS sequence"/>
</dbReference>
<feature type="domain" description="Bacterial bifunctional deaminase-reductase C-terminal" evidence="1">
    <location>
        <begin position="3"/>
        <end position="187"/>
    </location>
</feature>
<comment type="caution">
    <text evidence="2">The sequence shown here is derived from an EMBL/GenBank/DDBJ whole genome shotgun (WGS) entry which is preliminary data.</text>
</comment>
<dbReference type="InterPro" id="IPR024072">
    <property type="entry name" value="DHFR-like_dom_sf"/>
</dbReference>
<reference evidence="3" key="1">
    <citation type="journal article" date="2019" name="Int. J. Syst. Evol. Microbiol.">
        <title>The Global Catalogue of Microorganisms (GCM) 10K type strain sequencing project: providing services to taxonomists for standard genome sequencing and annotation.</title>
        <authorList>
            <consortium name="The Broad Institute Genomics Platform"/>
            <consortium name="The Broad Institute Genome Sequencing Center for Infectious Disease"/>
            <person name="Wu L."/>
            <person name="Ma J."/>
        </authorList>
    </citation>
    <scope>NUCLEOTIDE SEQUENCE [LARGE SCALE GENOMIC DNA]</scope>
    <source>
        <strain evidence="3">JCM 10411</strain>
    </source>
</reference>
<dbReference type="PANTHER" id="PTHR38011:SF2">
    <property type="entry name" value="BIFUNCTIONAL DEAMINASE-REDUCTASE DOMAIN PROTEIN"/>
    <property type="match status" value="1"/>
</dbReference>
<evidence type="ECO:0000259" key="1">
    <source>
        <dbReference type="Pfam" id="PF01872"/>
    </source>
</evidence>
<accession>A0ABW1E539</accession>
<dbReference type="RefSeq" id="WP_381369202.1">
    <property type="nucleotide sequence ID" value="NZ_JBHSOA010000074.1"/>
</dbReference>
<dbReference type="Pfam" id="PF01872">
    <property type="entry name" value="RibD_C"/>
    <property type="match status" value="1"/>
</dbReference>
<dbReference type="InterPro" id="IPR050765">
    <property type="entry name" value="Riboflavin_Biosynth_HTPR"/>
</dbReference>
<gene>
    <name evidence="2" type="ORF">ACFPZI_29290</name>
</gene>
<keyword evidence="3" id="KW-1185">Reference proteome</keyword>
<dbReference type="Gene3D" id="3.40.430.10">
    <property type="entry name" value="Dihydrofolate Reductase, subunit A"/>
    <property type="match status" value="1"/>
</dbReference>
<dbReference type="PANTHER" id="PTHR38011">
    <property type="entry name" value="DIHYDROFOLATE REDUCTASE FAMILY PROTEIN (AFU_ORTHOLOGUE AFUA_8G06820)"/>
    <property type="match status" value="1"/>
</dbReference>
<evidence type="ECO:0000313" key="3">
    <source>
        <dbReference type="Proteomes" id="UP001596180"/>
    </source>
</evidence>
<organism evidence="2 3">
    <name type="scientific">Streptomyces chlorus</name>
    <dbReference type="NCBI Taxonomy" id="887452"/>
    <lineage>
        <taxon>Bacteria</taxon>
        <taxon>Bacillati</taxon>
        <taxon>Actinomycetota</taxon>
        <taxon>Actinomycetes</taxon>
        <taxon>Kitasatosporales</taxon>
        <taxon>Streptomycetaceae</taxon>
        <taxon>Streptomyces</taxon>
    </lineage>
</organism>